<evidence type="ECO:0000259" key="15">
    <source>
        <dbReference type="PROSITE" id="PS51103"/>
    </source>
</evidence>
<evidence type="ECO:0000256" key="3">
    <source>
        <dbReference type="ARBA" id="ARBA00022475"/>
    </source>
</evidence>
<evidence type="ECO:0000259" key="13">
    <source>
        <dbReference type="PROSITE" id="PS51093"/>
    </source>
</evidence>
<dbReference type="NCBIfam" id="TIGR00830">
    <property type="entry name" value="PTBA"/>
    <property type="match status" value="1"/>
</dbReference>
<dbReference type="RefSeq" id="WP_029055995.1">
    <property type="nucleotide sequence ID" value="NZ_CAJTIH010000004.1"/>
</dbReference>
<dbReference type="Pfam" id="PF00367">
    <property type="entry name" value="PTS_EIIB"/>
    <property type="match status" value="1"/>
</dbReference>
<feature type="transmembrane region" description="Helical" evidence="12">
    <location>
        <begin position="71"/>
        <end position="100"/>
    </location>
</feature>
<feature type="transmembrane region" description="Helical" evidence="12">
    <location>
        <begin position="182"/>
        <end position="202"/>
    </location>
</feature>
<dbReference type="PANTHER" id="PTHR30009:SF20">
    <property type="entry name" value="PTS SYSTEM GLUCOSE-SPECIFIC EIICB COMPONENT-RELATED"/>
    <property type="match status" value="1"/>
</dbReference>
<evidence type="ECO:0000256" key="5">
    <source>
        <dbReference type="ARBA" id="ARBA00022679"/>
    </source>
</evidence>
<evidence type="ECO:0000256" key="8">
    <source>
        <dbReference type="ARBA" id="ARBA00022777"/>
    </source>
</evidence>
<feature type="transmembrane region" description="Helical" evidence="12">
    <location>
        <begin position="394"/>
        <end position="415"/>
    </location>
</feature>
<keyword evidence="8" id="KW-0418">Kinase</keyword>
<feature type="active site" description="Phosphocysteine intermediate; for EIIB activity" evidence="11">
    <location>
        <position position="460"/>
    </location>
</feature>
<organism evidence="16 17">
    <name type="scientific">Staphylococcus pasteuri</name>
    <dbReference type="NCBI Taxonomy" id="45972"/>
    <lineage>
        <taxon>Bacteria</taxon>
        <taxon>Bacillati</taxon>
        <taxon>Bacillota</taxon>
        <taxon>Bacilli</taxon>
        <taxon>Bacillales</taxon>
        <taxon>Staphylococcaceae</taxon>
        <taxon>Staphylococcus</taxon>
    </lineage>
</organism>
<keyword evidence="2" id="KW-0813">Transport</keyword>
<dbReference type="PANTHER" id="PTHR30009">
    <property type="entry name" value="CYTOCHROME C-TYPE SYNTHESIS PROTEIN AND PTS TRANSMEMBRANE COMPONENT"/>
    <property type="match status" value="1"/>
</dbReference>
<dbReference type="Pfam" id="PF00358">
    <property type="entry name" value="PTS_EIIA_1"/>
    <property type="match status" value="1"/>
</dbReference>
<keyword evidence="3" id="KW-1003">Cell membrane</keyword>
<feature type="transmembrane region" description="Helical" evidence="12">
    <location>
        <begin position="135"/>
        <end position="162"/>
    </location>
</feature>
<dbReference type="Proteomes" id="UP000182665">
    <property type="component" value="Unassembled WGS sequence"/>
</dbReference>
<accession>A0ABY1H0D8</accession>
<dbReference type="InterPro" id="IPR036878">
    <property type="entry name" value="Glu_permease_IIB"/>
</dbReference>
<dbReference type="NCBIfam" id="TIGR00826">
    <property type="entry name" value="EIIB_glc"/>
    <property type="match status" value="1"/>
</dbReference>
<dbReference type="InterPro" id="IPR011055">
    <property type="entry name" value="Dup_hybrid_motif"/>
</dbReference>
<dbReference type="CDD" id="cd00212">
    <property type="entry name" value="PTS_IIB_glc"/>
    <property type="match status" value="1"/>
</dbReference>
<evidence type="ECO:0000256" key="9">
    <source>
        <dbReference type="ARBA" id="ARBA00022989"/>
    </source>
</evidence>
<dbReference type="GeneID" id="72469412"/>
<dbReference type="InterPro" id="IPR018113">
    <property type="entry name" value="PTrfase_EIIB_Cys"/>
</dbReference>
<dbReference type="PROSITE" id="PS00371">
    <property type="entry name" value="PTS_EIIA_TYPE_1_HIS"/>
    <property type="match status" value="1"/>
</dbReference>
<evidence type="ECO:0000259" key="14">
    <source>
        <dbReference type="PROSITE" id="PS51098"/>
    </source>
</evidence>
<evidence type="ECO:0000256" key="12">
    <source>
        <dbReference type="SAM" id="Phobius"/>
    </source>
</evidence>
<dbReference type="PROSITE" id="PS01035">
    <property type="entry name" value="PTS_EIIB_TYPE_1_CYS"/>
    <property type="match status" value="1"/>
</dbReference>
<feature type="transmembrane region" description="Helical" evidence="12">
    <location>
        <begin position="44"/>
        <end position="64"/>
    </location>
</feature>
<feature type="transmembrane region" description="Helical" evidence="12">
    <location>
        <begin position="290"/>
        <end position="308"/>
    </location>
</feature>
<keyword evidence="5" id="KW-0808">Transferase</keyword>
<keyword evidence="17" id="KW-1185">Reference proteome</keyword>
<evidence type="ECO:0000313" key="17">
    <source>
        <dbReference type="Proteomes" id="UP000182665"/>
    </source>
</evidence>
<evidence type="ECO:0000256" key="7">
    <source>
        <dbReference type="ARBA" id="ARBA00022692"/>
    </source>
</evidence>
<evidence type="ECO:0000256" key="2">
    <source>
        <dbReference type="ARBA" id="ARBA00022448"/>
    </source>
</evidence>
<dbReference type="NCBIfam" id="TIGR02002">
    <property type="entry name" value="PTS-II-BC-glcB"/>
    <property type="match status" value="1"/>
</dbReference>
<evidence type="ECO:0000256" key="1">
    <source>
        <dbReference type="ARBA" id="ARBA00004651"/>
    </source>
</evidence>
<evidence type="ECO:0000256" key="6">
    <source>
        <dbReference type="ARBA" id="ARBA00022683"/>
    </source>
</evidence>
<dbReference type="Gene3D" id="3.30.1360.60">
    <property type="entry name" value="Glucose permease domain IIB"/>
    <property type="match status" value="1"/>
</dbReference>
<dbReference type="Pfam" id="PF02378">
    <property type="entry name" value="PTS_EIIC"/>
    <property type="match status" value="1"/>
</dbReference>
<dbReference type="InterPro" id="IPR001996">
    <property type="entry name" value="PTS_IIB_1"/>
</dbReference>
<feature type="transmembrane region" description="Helical" evidence="12">
    <location>
        <begin position="369"/>
        <end position="388"/>
    </location>
</feature>
<dbReference type="InterPro" id="IPR013013">
    <property type="entry name" value="PTS_EIIC_1"/>
</dbReference>
<dbReference type="SUPFAM" id="SSF51261">
    <property type="entry name" value="Duplicated hybrid motif"/>
    <property type="match status" value="1"/>
</dbReference>
<dbReference type="EMBL" id="FPKT01000002">
    <property type="protein sequence ID" value="SFZ74530.1"/>
    <property type="molecule type" value="Genomic_DNA"/>
</dbReference>
<keyword evidence="7 12" id="KW-0812">Transmembrane</keyword>
<reference evidence="16 17" key="1">
    <citation type="submission" date="2016-11" db="EMBL/GenBank/DDBJ databases">
        <authorList>
            <person name="Varghese N."/>
            <person name="Submissions S."/>
        </authorList>
    </citation>
    <scope>NUCLEOTIDE SEQUENCE [LARGE SCALE GENOMIC DNA]</scope>
    <source>
        <strain evidence="16 17">NFIX07</strain>
    </source>
</reference>
<dbReference type="SUPFAM" id="SSF55604">
    <property type="entry name" value="Glucose permease domain IIB"/>
    <property type="match status" value="1"/>
</dbReference>
<dbReference type="InterPro" id="IPR011299">
    <property type="entry name" value="PTS_IIBC_glc"/>
</dbReference>
<keyword evidence="10 12" id="KW-0472">Membrane</keyword>
<keyword evidence="4" id="KW-0762">Sugar transport</keyword>
<sequence length="688" mass="74901">MFKKLFGQLQRIGKALMLPVAILPAAGILLAFGNAMHNEQLVKIAPWLTNNVFVMISSIMEAAGQVIFDNLPLLFAVGTALGLAGGDGVAALAALVGYLIMNATMGKYLNITIDDIFSYAKGAKELSQAAKQPEFALVLGIPTLQTGVFGGIIMGAVAAWCYNKYYNITLPAFLGFFAGKRFVPIATSVAAIIVGIVLSWVWPPIQTGLNDLSNFLLTKNLVLTTFIFGVIERSLIPFGLHHIFYAPFWFEFGHYTNHAGELVRGDQRIWMAQLKDGVPFTAGTFTTGKYPFMMFGLPAAAFAIYKNARPERKKIVGGLMLSAGLTSFLTGITEPLEFSFLFVAPLLYAIHVVLAGSSFLIMHLLGVKIGMTFSGGFIDYVLFGLLNWHRTNALLVIPVGIVYALVYYFLFDFAIRKFNLKTPGREDKEQEVRNSSVAKLPFDVLDAMGGKENIKHLDACITRLRVEVNDKAKVDVPGLKALGASGVLEVGNNMQAIFGPKSDQIKHDMAKIMSGEITKPSETTVTEEDSEEPVHVENIAETEIYAPGVGQIIPLSEVPDKVFSEKMMGDGIGFIPEKGEIVAPFDGTVKTIFPTKHAIGLESDTGIELLIHIGIDTVKLNGEGFESLVNADEPVTQGQPLMKVNLAYLKENAPSIVTPLVITNLDNKTLTVDDIKDVEPSKRIMKVK</sequence>
<evidence type="ECO:0000256" key="11">
    <source>
        <dbReference type="PROSITE-ProRule" id="PRU00421"/>
    </source>
</evidence>
<evidence type="ECO:0000256" key="10">
    <source>
        <dbReference type="ARBA" id="ARBA00023136"/>
    </source>
</evidence>
<dbReference type="InterPro" id="IPR050429">
    <property type="entry name" value="PTS_Glucose_EIICBA"/>
</dbReference>
<comment type="subcellular location">
    <subcellularLocation>
        <location evidence="1">Cell membrane</location>
        <topology evidence="1">Multi-pass membrane protein</topology>
    </subcellularLocation>
</comment>
<evidence type="ECO:0000313" key="16">
    <source>
        <dbReference type="EMBL" id="SFZ74530.1"/>
    </source>
</evidence>
<keyword evidence="6" id="KW-0598">Phosphotransferase system</keyword>
<dbReference type="PROSITE" id="PS51103">
    <property type="entry name" value="PTS_EIIC_TYPE_1"/>
    <property type="match status" value="1"/>
</dbReference>
<feature type="domain" description="PTS EIIC type-1" evidence="15">
    <location>
        <begin position="3"/>
        <end position="427"/>
    </location>
</feature>
<feature type="transmembrane region" description="Helical" evidence="12">
    <location>
        <begin position="12"/>
        <end position="32"/>
    </location>
</feature>
<dbReference type="PROSITE" id="PS51098">
    <property type="entry name" value="PTS_EIIB_TYPE_1"/>
    <property type="match status" value="1"/>
</dbReference>
<feature type="domain" description="PTS EIIA type-1" evidence="13">
    <location>
        <begin position="560"/>
        <end position="664"/>
    </location>
</feature>
<gene>
    <name evidence="16" type="ORF">SAMN03097721_00858</name>
</gene>
<feature type="transmembrane region" description="Helical" evidence="12">
    <location>
        <begin position="338"/>
        <end position="362"/>
    </location>
</feature>
<protein>
    <submittedName>
        <fullName evidence="16">PTS system, D-glucosamine-specific IIC component</fullName>
    </submittedName>
</protein>
<proteinExistence type="predicted"/>
<evidence type="ECO:0000256" key="4">
    <source>
        <dbReference type="ARBA" id="ARBA00022597"/>
    </source>
</evidence>
<keyword evidence="9 12" id="KW-1133">Transmembrane helix</keyword>
<name>A0ABY1H0D8_9STAP</name>
<comment type="caution">
    <text evidence="16">The sequence shown here is derived from an EMBL/GenBank/DDBJ whole genome shotgun (WGS) entry which is preliminary data.</text>
</comment>
<dbReference type="InterPro" id="IPR003352">
    <property type="entry name" value="PTS_EIIC"/>
</dbReference>
<dbReference type="Gene3D" id="2.70.70.10">
    <property type="entry name" value="Glucose Permease (Domain IIA)"/>
    <property type="match status" value="1"/>
</dbReference>
<feature type="domain" description="PTS EIIB type-1" evidence="14">
    <location>
        <begin position="438"/>
        <end position="519"/>
    </location>
</feature>
<dbReference type="InterPro" id="IPR001127">
    <property type="entry name" value="PTS_EIIA_1_perm"/>
</dbReference>
<dbReference type="PROSITE" id="PS51093">
    <property type="entry name" value="PTS_EIIA_TYPE_1"/>
    <property type="match status" value="1"/>
</dbReference>